<dbReference type="OrthoDB" id="66546at2759"/>
<dbReference type="PANTHER" id="PTHR19302:SF33">
    <property type="entry name" value="GAMMA-TUBULIN COMPLEX COMPONENT 5"/>
    <property type="match status" value="1"/>
</dbReference>
<evidence type="ECO:0000313" key="9">
    <source>
        <dbReference type="EMBL" id="OQE23622.1"/>
    </source>
</evidence>
<feature type="domain" description="Gamma tubulin complex component protein N-terminal" evidence="8">
    <location>
        <begin position="237"/>
        <end position="527"/>
    </location>
</feature>
<accession>A0A1V6TB79</accession>
<protein>
    <recommendedName>
        <fullName evidence="5">Spindle pole body component</fullName>
    </recommendedName>
</protein>
<dbReference type="InterPro" id="IPR007259">
    <property type="entry name" value="GCP"/>
</dbReference>
<evidence type="ECO:0000256" key="3">
    <source>
        <dbReference type="ARBA" id="ARBA00022701"/>
    </source>
</evidence>
<gene>
    <name evidence="9" type="ORF">PENSTE_c008G04072</name>
</gene>
<evidence type="ECO:0000256" key="2">
    <source>
        <dbReference type="ARBA" id="ARBA00022490"/>
    </source>
</evidence>
<name>A0A1V6TB79_9EURO</name>
<evidence type="ECO:0000256" key="4">
    <source>
        <dbReference type="ARBA" id="ARBA00023212"/>
    </source>
</evidence>
<dbReference type="GO" id="GO:0051011">
    <property type="term" value="F:microtubule minus-end binding"/>
    <property type="evidence" value="ECO:0007669"/>
    <property type="project" value="TreeGrafter"/>
</dbReference>
<comment type="caution">
    <text evidence="9">The sequence shown here is derived from an EMBL/GenBank/DDBJ whole genome shotgun (WGS) entry which is preliminary data.</text>
</comment>
<dbReference type="Proteomes" id="UP000191285">
    <property type="component" value="Unassembled WGS sequence"/>
</dbReference>
<dbReference type="InterPro" id="IPR041470">
    <property type="entry name" value="GCP_N"/>
</dbReference>
<keyword evidence="10" id="KW-1185">Reference proteome</keyword>
<organism evidence="9 10">
    <name type="scientific">Penicillium steckii</name>
    <dbReference type="NCBI Taxonomy" id="303698"/>
    <lineage>
        <taxon>Eukaryota</taxon>
        <taxon>Fungi</taxon>
        <taxon>Dikarya</taxon>
        <taxon>Ascomycota</taxon>
        <taxon>Pezizomycotina</taxon>
        <taxon>Eurotiomycetes</taxon>
        <taxon>Eurotiomycetidae</taxon>
        <taxon>Eurotiales</taxon>
        <taxon>Aspergillaceae</taxon>
        <taxon>Penicillium</taxon>
    </lineage>
</organism>
<dbReference type="GO" id="GO:0051321">
    <property type="term" value="P:meiotic cell cycle"/>
    <property type="evidence" value="ECO:0007669"/>
    <property type="project" value="TreeGrafter"/>
</dbReference>
<keyword evidence="4 5" id="KW-0206">Cytoskeleton</keyword>
<feature type="domain" description="Gamma tubulin complex component C-terminal" evidence="6">
    <location>
        <begin position="622"/>
        <end position="874"/>
    </location>
</feature>
<dbReference type="Pfam" id="PF17681">
    <property type="entry name" value="GCP_N_terminal"/>
    <property type="match status" value="1"/>
</dbReference>
<comment type="subcellular location">
    <subcellularLocation>
        <location evidence="5">Cytoplasm</location>
        <location evidence="5">Cytoskeleton</location>
        <location evidence="5">Microtubule organizing center</location>
    </subcellularLocation>
</comment>
<dbReference type="GO" id="GO:0031122">
    <property type="term" value="P:cytoplasmic microtubule organization"/>
    <property type="evidence" value="ECO:0007669"/>
    <property type="project" value="TreeGrafter"/>
</dbReference>
<dbReference type="GO" id="GO:0000922">
    <property type="term" value="C:spindle pole"/>
    <property type="evidence" value="ECO:0007669"/>
    <property type="project" value="InterPro"/>
</dbReference>
<evidence type="ECO:0000259" key="8">
    <source>
        <dbReference type="Pfam" id="PF17681"/>
    </source>
</evidence>
<dbReference type="GO" id="GO:0005816">
    <property type="term" value="C:spindle pole body"/>
    <property type="evidence" value="ECO:0007669"/>
    <property type="project" value="UniProtKB-ARBA"/>
</dbReference>
<dbReference type="GO" id="GO:0007020">
    <property type="term" value="P:microtubule nucleation"/>
    <property type="evidence" value="ECO:0007669"/>
    <property type="project" value="InterPro"/>
</dbReference>
<dbReference type="Pfam" id="PF14609">
    <property type="entry name" value="GCP5-Mod21_N"/>
    <property type="match status" value="1"/>
</dbReference>
<dbReference type="PANTHER" id="PTHR19302">
    <property type="entry name" value="GAMMA TUBULIN COMPLEX PROTEIN"/>
    <property type="match status" value="1"/>
</dbReference>
<comment type="similarity">
    <text evidence="1 5">Belongs to the TUBGCP family.</text>
</comment>
<evidence type="ECO:0000256" key="5">
    <source>
        <dbReference type="RuleBase" id="RU363050"/>
    </source>
</evidence>
<evidence type="ECO:0000313" key="10">
    <source>
        <dbReference type="Proteomes" id="UP000191285"/>
    </source>
</evidence>
<dbReference type="InterPro" id="IPR040457">
    <property type="entry name" value="GCP_C"/>
</dbReference>
<dbReference type="GO" id="GO:0000278">
    <property type="term" value="P:mitotic cell cycle"/>
    <property type="evidence" value="ECO:0007669"/>
    <property type="project" value="TreeGrafter"/>
</dbReference>
<keyword evidence="2 5" id="KW-0963">Cytoplasm</keyword>
<dbReference type="InterPro" id="IPR032797">
    <property type="entry name" value="Mod21_N"/>
</dbReference>
<proteinExistence type="inferred from homology"/>
<dbReference type="InterPro" id="IPR059169">
    <property type="entry name" value="GCP5_N_ext"/>
</dbReference>
<dbReference type="Gene3D" id="1.20.120.1900">
    <property type="entry name" value="Gamma-tubulin complex, C-terminal domain"/>
    <property type="match status" value="1"/>
</dbReference>
<feature type="domain" description="Gamma-Tubulin ring complex non-core subunit mod21 N-terminal" evidence="7">
    <location>
        <begin position="65"/>
        <end position="161"/>
    </location>
</feature>
<evidence type="ECO:0000256" key="1">
    <source>
        <dbReference type="ARBA" id="ARBA00010337"/>
    </source>
</evidence>
<evidence type="ECO:0000259" key="6">
    <source>
        <dbReference type="Pfam" id="PF04130"/>
    </source>
</evidence>
<evidence type="ECO:0000259" key="7">
    <source>
        <dbReference type="Pfam" id="PF14609"/>
    </source>
</evidence>
<dbReference type="GO" id="GO:0000930">
    <property type="term" value="C:gamma-tubulin complex"/>
    <property type="evidence" value="ECO:0007669"/>
    <property type="project" value="TreeGrafter"/>
</dbReference>
<dbReference type="InterPro" id="IPR042241">
    <property type="entry name" value="GCP_C_sf"/>
</dbReference>
<dbReference type="AlphaFoldDB" id="A0A1V6TB79"/>
<dbReference type="GO" id="GO:0005874">
    <property type="term" value="C:microtubule"/>
    <property type="evidence" value="ECO:0007669"/>
    <property type="project" value="UniProtKB-KW"/>
</dbReference>
<dbReference type="EMBL" id="MLKD01000008">
    <property type="protein sequence ID" value="OQE23622.1"/>
    <property type="molecule type" value="Genomic_DNA"/>
</dbReference>
<dbReference type="GO" id="GO:0051225">
    <property type="term" value="P:spindle assembly"/>
    <property type="evidence" value="ECO:0007669"/>
    <property type="project" value="TreeGrafter"/>
</dbReference>
<reference evidence="10" key="1">
    <citation type="journal article" date="2017" name="Nat. Microbiol.">
        <title>Global analysis of biosynthetic gene clusters reveals vast potential of secondary metabolite production in Penicillium species.</title>
        <authorList>
            <person name="Nielsen J.C."/>
            <person name="Grijseels S."/>
            <person name="Prigent S."/>
            <person name="Ji B."/>
            <person name="Dainat J."/>
            <person name="Nielsen K.F."/>
            <person name="Frisvad J.C."/>
            <person name="Workman M."/>
            <person name="Nielsen J."/>
        </authorList>
    </citation>
    <scope>NUCLEOTIDE SEQUENCE [LARGE SCALE GENOMIC DNA]</scope>
    <source>
        <strain evidence="10">IBT 24891</strain>
    </source>
</reference>
<dbReference type="Pfam" id="PF04130">
    <property type="entry name" value="GCP_C_terminal"/>
    <property type="match status" value="1"/>
</dbReference>
<sequence>MVFAIGELTDQLVDTVAKVPSDKDSPRVQNLRRRVERALRPGPHGRVDQFAVARQLEGLQEKFEVVDRPELANTLRGCLAELKGYSDAWHPEILSLLLNLSDRPAVFSKIENLPKRTAAPSQDDTPWSWSKIDANSQDTAAFNDENIWEEVDFAGESSDDDFSSINSGASTPRDLPNLDVGLEPDYIIPDNVFVPEHGADLLISTEKAQFWRPKNKDPDIEGENHASQIITELQLTRETIFMLQGLPTSIFWRLDGEVVMDRSYALKHTSNQTMSSLIQSFMDIGTQLHTLRRFTKSTQNIPYMQTFCRGIEERLFEFDGNLSQSQVQYLSAGSTVSLLQLLNDVRGYSCHLLLLSDLTSKLSKDSDTQPMQCLDLLYDLICMREALGDESGTISALFLSCFKTYATSIKRWMETGHLDSQDETFFVRRNPENRDFKTMWHDWYTLDVETRPQNIPNFLGAGIGKVFIAGKSMVFLRHLNALPDISESPGDVEFVPDDKTSHNSSLTLPFSSLVDSAFDRLVDASHSTSAGILRRELDERCGLWDSLDALQYVYLGRDLSIIGTIDAKIFELMDRGRSWDDKFLLTEATRSAFSALPTIDPSRLMVRSAGSSFHGHQTPQRSVRLLESISIDYALSWPVANIITQDAIVSYQRISTFLLQIRRSKYAIVRQRVRDARSPREDSSDDRLIHALHQNFLWLIDSIYSHLTYYVIAISNQHFRVALANAEDVDAMIAVHQSYVSSLEEQCLLKENVSPIHEAIINLLDLSIHFADLQTVRAAEDALTGEEDATKLEALRRNRAADNDSDFDSDEDFEDFDHEQTLTISFRDSSYAQQMRNVKQQFDHLAGFVANGLKSVARADGMPSWNVLADRLEWQKGWLKS</sequence>
<dbReference type="CDD" id="cd22572">
    <property type="entry name" value="GCP5_NTD"/>
    <property type="match status" value="1"/>
</dbReference>
<keyword evidence="3 5" id="KW-0493">Microtubule</keyword>
<dbReference type="STRING" id="303698.A0A1V6TB79"/>
<dbReference type="GO" id="GO:0043015">
    <property type="term" value="F:gamma-tubulin binding"/>
    <property type="evidence" value="ECO:0007669"/>
    <property type="project" value="InterPro"/>
</dbReference>